<dbReference type="Pfam" id="PF22936">
    <property type="entry name" value="Pol_BBD"/>
    <property type="match status" value="1"/>
</dbReference>
<dbReference type="InParanoid" id="A0A165H4S3"/>
<evidence type="ECO:0000313" key="2">
    <source>
        <dbReference type="EMBL" id="KZV91453.1"/>
    </source>
</evidence>
<dbReference type="STRING" id="1314781.A0A165H4S3"/>
<organism evidence="2 3">
    <name type="scientific">Exidia glandulosa HHB12029</name>
    <dbReference type="NCBI Taxonomy" id="1314781"/>
    <lineage>
        <taxon>Eukaryota</taxon>
        <taxon>Fungi</taxon>
        <taxon>Dikarya</taxon>
        <taxon>Basidiomycota</taxon>
        <taxon>Agaricomycotina</taxon>
        <taxon>Agaricomycetes</taxon>
        <taxon>Auriculariales</taxon>
        <taxon>Exidiaceae</taxon>
        <taxon>Exidia</taxon>
    </lineage>
</organism>
<feature type="non-terminal residue" evidence="2">
    <location>
        <position position="76"/>
    </location>
</feature>
<dbReference type="EMBL" id="KV426027">
    <property type="protein sequence ID" value="KZV91453.1"/>
    <property type="molecule type" value="Genomic_DNA"/>
</dbReference>
<proteinExistence type="predicted"/>
<protein>
    <recommendedName>
        <fullName evidence="1">Retrovirus-related Pol polyprotein from transposon TNT 1-94-like beta-barrel domain-containing protein</fullName>
    </recommendedName>
</protein>
<dbReference type="Proteomes" id="UP000077266">
    <property type="component" value="Unassembled WGS sequence"/>
</dbReference>
<feature type="non-terminal residue" evidence="2">
    <location>
        <position position="1"/>
    </location>
</feature>
<gene>
    <name evidence="2" type="ORF">EXIGLDRAFT_569637</name>
</gene>
<evidence type="ECO:0000313" key="3">
    <source>
        <dbReference type="Proteomes" id="UP000077266"/>
    </source>
</evidence>
<feature type="domain" description="Retrovirus-related Pol polyprotein from transposon TNT 1-94-like beta-barrel" evidence="1">
    <location>
        <begin position="1"/>
        <end position="75"/>
    </location>
</feature>
<dbReference type="OrthoDB" id="5598079at2759"/>
<sequence length="76" mass="8483">DTGCTTHMTPRRDWFRSYTPYRVPISLADHSVIYSEGIGSVEFEPSIGGIVQPSVLFHEVLHVPSLATNLFCVFSL</sequence>
<keyword evidence="3" id="KW-1185">Reference proteome</keyword>
<dbReference type="InterPro" id="IPR054722">
    <property type="entry name" value="PolX-like_BBD"/>
</dbReference>
<dbReference type="AlphaFoldDB" id="A0A165H4S3"/>
<reference evidence="2 3" key="1">
    <citation type="journal article" date="2016" name="Mol. Biol. Evol.">
        <title>Comparative Genomics of Early-Diverging Mushroom-Forming Fungi Provides Insights into the Origins of Lignocellulose Decay Capabilities.</title>
        <authorList>
            <person name="Nagy L.G."/>
            <person name="Riley R."/>
            <person name="Tritt A."/>
            <person name="Adam C."/>
            <person name="Daum C."/>
            <person name="Floudas D."/>
            <person name="Sun H."/>
            <person name="Yadav J.S."/>
            <person name="Pangilinan J."/>
            <person name="Larsson K.H."/>
            <person name="Matsuura K."/>
            <person name="Barry K."/>
            <person name="Labutti K."/>
            <person name="Kuo R."/>
            <person name="Ohm R.A."/>
            <person name="Bhattacharya S.S."/>
            <person name="Shirouzu T."/>
            <person name="Yoshinaga Y."/>
            <person name="Martin F.M."/>
            <person name="Grigoriev I.V."/>
            <person name="Hibbett D.S."/>
        </authorList>
    </citation>
    <scope>NUCLEOTIDE SEQUENCE [LARGE SCALE GENOMIC DNA]</scope>
    <source>
        <strain evidence="2 3">HHB12029</strain>
    </source>
</reference>
<evidence type="ECO:0000259" key="1">
    <source>
        <dbReference type="Pfam" id="PF22936"/>
    </source>
</evidence>
<accession>A0A165H4S3</accession>
<name>A0A165H4S3_EXIGL</name>